<dbReference type="OrthoDB" id="5970at2157"/>
<gene>
    <name evidence="1" type="ORF">CM19_10550</name>
</gene>
<dbReference type="EMBL" id="JFZT01000052">
    <property type="protein sequence ID" value="EZQ02239.1"/>
    <property type="molecule type" value="Genomic_DNA"/>
</dbReference>
<sequence>MIKRYKKVLLSFLIVVVVIVSSFIILTYSSNNSLIGIDVSNSINIRFSSISSEGYNYFNQSYIKAVHYIGNNTAFYEGKPVIIFIGAEWCPYCNAESWALLIALERFGNITGLQYMESSSSDIFPNTHGFSFTNVNYSSKYISFLEYEYQDRNYQPLQPVPQNIYKLWMNLTHGSIPFIYIAGHFYQAGSNIYPGILAGKNWTYIISQISNKSSPIAKAIYTSANILTAMICQADGNHPSYVCDQELIQHIEQDLLQLPLQPLLYLSSNEDFWVTQKA</sequence>
<dbReference type="InterPro" id="IPR036249">
    <property type="entry name" value="Thioredoxin-like_sf"/>
</dbReference>
<dbReference type="SUPFAM" id="SSF52833">
    <property type="entry name" value="Thioredoxin-like"/>
    <property type="match status" value="1"/>
</dbReference>
<proteinExistence type="predicted"/>
<dbReference type="InterPro" id="IPR009272">
    <property type="entry name" value="DUF929"/>
</dbReference>
<dbReference type="AlphaFoldDB" id="A0A031LJC3"/>
<dbReference type="Proteomes" id="UP000024332">
    <property type="component" value="Unassembled WGS sequence"/>
</dbReference>
<name>A0A031LJC3_9CREN</name>
<protein>
    <recommendedName>
        <fullName evidence="3">DUF929 domain-containing protein</fullName>
    </recommendedName>
</protein>
<dbReference type="Pfam" id="PF06053">
    <property type="entry name" value="DUF929"/>
    <property type="match status" value="1"/>
</dbReference>
<keyword evidence="2" id="KW-1185">Reference proteome</keyword>
<evidence type="ECO:0000313" key="1">
    <source>
        <dbReference type="EMBL" id="EZQ02239.1"/>
    </source>
</evidence>
<evidence type="ECO:0000313" key="2">
    <source>
        <dbReference type="Proteomes" id="UP000024332"/>
    </source>
</evidence>
<dbReference type="STRING" id="1160895.CM19_10550"/>
<organism evidence="1 2">
    <name type="scientific">Candidatus Acidianus copahuensis</name>
    <dbReference type="NCBI Taxonomy" id="1160895"/>
    <lineage>
        <taxon>Archaea</taxon>
        <taxon>Thermoproteota</taxon>
        <taxon>Thermoprotei</taxon>
        <taxon>Sulfolobales</taxon>
        <taxon>Sulfolobaceae</taxon>
        <taxon>Acidianus</taxon>
    </lineage>
</organism>
<reference evidence="1 2" key="1">
    <citation type="submission" date="2014-03" db="EMBL/GenBank/DDBJ databases">
        <title>Draft genome sequence of the novel thermoacidophilic archaea Acidianus copahuensis ALE1 strain, isolated from Copahue volcanic area in Neuquen Argentina.</title>
        <authorList>
            <person name="Urbieta M.S."/>
            <person name="Rascovan N."/>
            <person name="Castro C."/>
            <person name="Revale S."/>
            <person name="Giaveno M.A."/>
            <person name="Vazquez M.P."/>
            <person name="Donati E.R."/>
        </authorList>
    </citation>
    <scope>NUCLEOTIDE SEQUENCE [LARGE SCALE GENOMIC DNA]</scope>
    <source>
        <strain evidence="1 2">ALE1</strain>
    </source>
</reference>
<evidence type="ECO:0008006" key="3">
    <source>
        <dbReference type="Google" id="ProtNLM"/>
    </source>
</evidence>
<comment type="caution">
    <text evidence="1">The sequence shown here is derived from an EMBL/GenBank/DDBJ whole genome shotgun (WGS) entry which is preliminary data.</text>
</comment>
<dbReference type="RefSeq" id="WP_052349521.1">
    <property type="nucleotide sequence ID" value="NZ_JFZT01000052.1"/>
</dbReference>
<accession>A0A031LJC3</accession>